<dbReference type="GO" id="GO:1903189">
    <property type="term" value="P:glyoxal metabolic process"/>
    <property type="evidence" value="ECO:0007669"/>
    <property type="project" value="TreeGrafter"/>
</dbReference>
<dbReference type="RefSeq" id="WP_160347387.1">
    <property type="nucleotide sequence ID" value="NZ_WSRR01000042.1"/>
</dbReference>
<keyword evidence="3" id="KW-1185">Reference proteome</keyword>
<name>A0A6N8JRX3_9ACTN</name>
<accession>A0A6N8JRX3</accession>
<protein>
    <submittedName>
        <fullName evidence="2">DJ-1 family protein</fullName>
    </submittedName>
</protein>
<dbReference type="InterPro" id="IPR050325">
    <property type="entry name" value="Prot/Nucl_acid_deglycase"/>
</dbReference>
<dbReference type="InterPro" id="IPR002818">
    <property type="entry name" value="DJ-1/PfpI"/>
</dbReference>
<dbReference type="GO" id="GO:0005737">
    <property type="term" value="C:cytoplasm"/>
    <property type="evidence" value="ECO:0007669"/>
    <property type="project" value="TreeGrafter"/>
</dbReference>
<dbReference type="PANTHER" id="PTHR48094">
    <property type="entry name" value="PROTEIN/NUCLEIC ACID DEGLYCASE DJ-1-RELATED"/>
    <property type="match status" value="1"/>
</dbReference>
<organism evidence="2 3">
    <name type="scientific">Adlercreutzia mucosicola</name>
    <dbReference type="NCBI Taxonomy" id="580026"/>
    <lineage>
        <taxon>Bacteria</taxon>
        <taxon>Bacillati</taxon>
        <taxon>Actinomycetota</taxon>
        <taxon>Coriobacteriia</taxon>
        <taxon>Eggerthellales</taxon>
        <taxon>Eggerthellaceae</taxon>
        <taxon>Adlercreutzia</taxon>
    </lineage>
</organism>
<dbReference type="CDD" id="cd03135">
    <property type="entry name" value="GATase1_DJ-1"/>
    <property type="match status" value="1"/>
</dbReference>
<evidence type="ECO:0000313" key="2">
    <source>
        <dbReference type="EMBL" id="MVX61974.1"/>
    </source>
</evidence>
<dbReference type="SUPFAM" id="SSF52317">
    <property type="entry name" value="Class I glutamine amidotransferase-like"/>
    <property type="match status" value="1"/>
</dbReference>
<dbReference type="NCBIfam" id="TIGR01383">
    <property type="entry name" value="not_thiJ"/>
    <property type="match status" value="1"/>
</dbReference>
<dbReference type="Pfam" id="PF01965">
    <property type="entry name" value="DJ-1_PfpI"/>
    <property type="match status" value="1"/>
</dbReference>
<dbReference type="InterPro" id="IPR006287">
    <property type="entry name" value="DJ-1"/>
</dbReference>
<dbReference type="OrthoDB" id="9792284at2"/>
<dbReference type="Proteomes" id="UP000463388">
    <property type="component" value="Unassembled WGS sequence"/>
</dbReference>
<reference evidence="2 3" key="1">
    <citation type="submission" date="2019-12" db="EMBL/GenBank/DDBJ databases">
        <title>Microbes associate with the intestines of laboratory mice.</title>
        <authorList>
            <person name="Navarre W."/>
            <person name="Wong E."/>
        </authorList>
    </citation>
    <scope>NUCLEOTIDE SEQUENCE [LARGE SCALE GENOMIC DNA]</scope>
    <source>
        <strain evidence="2 3">NM66_B29</strain>
    </source>
</reference>
<dbReference type="PANTHER" id="PTHR48094:SF12">
    <property type="entry name" value="PARKINSON DISEASE PROTEIN 7 HOMOLOG"/>
    <property type="match status" value="1"/>
</dbReference>
<comment type="caution">
    <text evidence="2">The sequence shown here is derived from an EMBL/GenBank/DDBJ whole genome shotgun (WGS) entry which is preliminary data.</text>
</comment>
<dbReference type="EMBL" id="WSRR01000042">
    <property type="protein sequence ID" value="MVX61974.1"/>
    <property type="molecule type" value="Genomic_DNA"/>
</dbReference>
<dbReference type="Gene3D" id="3.40.50.880">
    <property type="match status" value="1"/>
</dbReference>
<dbReference type="InterPro" id="IPR029062">
    <property type="entry name" value="Class_I_gatase-like"/>
</dbReference>
<sequence>MEKTVAIMLGDGFEPVEAIGPADVLRRGGAAVDLVSVMGRAEVDAAHEVTVVADKLLDEVDLSSYDLLVVPGGSVGVDHLAACAPLADELRRRMAADELVGAICAGPTILANLGLLEGREAVCYPGCEDAFPAGAYQAGSDVAVDGNLITATGPGIALVFGVALLNALAGAEATARVARDMLLVK</sequence>
<evidence type="ECO:0000313" key="3">
    <source>
        <dbReference type="Proteomes" id="UP000463388"/>
    </source>
</evidence>
<feature type="domain" description="DJ-1/PfpI" evidence="1">
    <location>
        <begin position="3"/>
        <end position="166"/>
    </location>
</feature>
<dbReference type="AlphaFoldDB" id="A0A6N8JRX3"/>
<gene>
    <name evidence="2" type="ORF">GKZ27_11025</name>
</gene>
<proteinExistence type="predicted"/>
<evidence type="ECO:0000259" key="1">
    <source>
        <dbReference type="Pfam" id="PF01965"/>
    </source>
</evidence>